<dbReference type="Proteomes" id="UP001595478">
    <property type="component" value="Unassembled WGS sequence"/>
</dbReference>
<dbReference type="Pfam" id="PF04542">
    <property type="entry name" value="Sigma70_r2"/>
    <property type="match status" value="1"/>
</dbReference>
<dbReference type="InterPro" id="IPR014331">
    <property type="entry name" value="RNA_pol_sigma70_ECF_RHOBA"/>
</dbReference>
<dbReference type="NCBIfam" id="TIGR02989">
    <property type="entry name" value="Sig-70_gvs1"/>
    <property type="match status" value="1"/>
</dbReference>
<evidence type="ECO:0000259" key="5">
    <source>
        <dbReference type="Pfam" id="PF04542"/>
    </source>
</evidence>
<proteinExistence type="inferred from homology"/>
<dbReference type="InterPro" id="IPR013325">
    <property type="entry name" value="RNA_pol_sigma_r2"/>
</dbReference>
<dbReference type="InterPro" id="IPR039425">
    <property type="entry name" value="RNA_pol_sigma-70-like"/>
</dbReference>
<keyword evidence="2" id="KW-0805">Transcription regulation</keyword>
<dbReference type="PANTHER" id="PTHR43133">
    <property type="entry name" value="RNA POLYMERASE ECF-TYPE SIGMA FACTO"/>
    <property type="match status" value="1"/>
</dbReference>
<gene>
    <name evidence="6" type="ORF">ACFOHL_16525</name>
</gene>
<keyword evidence="3" id="KW-0731">Sigma factor</keyword>
<sequence length="174" mass="20508">MNKQNVLFTAFIRQHQGRVRAFIRSMGVESEAVDDVAQEAFVIAYRELNSFDLEMDFGNWLCGIAKNVIRNDLRKRARQYRIMNEQLTYFLLEDLESEVQFVNENDNELHALRECIKELPDKSKDLITQKYSNEQNSQALSEHFGMSATAIRLSLMRIRKKLKSCVDYRLEYEN</sequence>
<accession>A0ABV7FVN5</accession>
<evidence type="ECO:0000313" key="6">
    <source>
        <dbReference type="EMBL" id="MFC3123230.1"/>
    </source>
</evidence>
<evidence type="ECO:0000256" key="4">
    <source>
        <dbReference type="ARBA" id="ARBA00023163"/>
    </source>
</evidence>
<dbReference type="SUPFAM" id="SSF88946">
    <property type="entry name" value="Sigma2 domain of RNA polymerase sigma factors"/>
    <property type="match status" value="1"/>
</dbReference>
<dbReference type="EMBL" id="JBHRSW010000047">
    <property type="protein sequence ID" value="MFC3123230.1"/>
    <property type="molecule type" value="Genomic_DNA"/>
</dbReference>
<keyword evidence="4" id="KW-0804">Transcription</keyword>
<evidence type="ECO:0000313" key="7">
    <source>
        <dbReference type="Proteomes" id="UP001595478"/>
    </source>
</evidence>
<keyword evidence="7" id="KW-1185">Reference proteome</keyword>
<dbReference type="SUPFAM" id="SSF88659">
    <property type="entry name" value="Sigma3 and sigma4 domains of RNA polymerase sigma factors"/>
    <property type="match status" value="1"/>
</dbReference>
<name>A0ABV7FVN5_9ALTE</name>
<dbReference type="InterPro" id="IPR013324">
    <property type="entry name" value="RNA_pol_sigma_r3/r4-like"/>
</dbReference>
<dbReference type="PANTHER" id="PTHR43133:SF51">
    <property type="entry name" value="RNA POLYMERASE SIGMA FACTOR"/>
    <property type="match status" value="1"/>
</dbReference>
<comment type="caution">
    <text evidence="6">The sequence shown here is derived from an EMBL/GenBank/DDBJ whole genome shotgun (WGS) entry which is preliminary data.</text>
</comment>
<dbReference type="Gene3D" id="1.10.1740.10">
    <property type="match status" value="1"/>
</dbReference>
<organism evidence="6 7">
    <name type="scientific">Agaribacter flavus</name>
    <dbReference type="NCBI Taxonomy" id="1902781"/>
    <lineage>
        <taxon>Bacteria</taxon>
        <taxon>Pseudomonadati</taxon>
        <taxon>Pseudomonadota</taxon>
        <taxon>Gammaproteobacteria</taxon>
        <taxon>Alteromonadales</taxon>
        <taxon>Alteromonadaceae</taxon>
        <taxon>Agaribacter</taxon>
    </lineage>
</organism>
<dbReference type="NCBIfam" id="TIGR02937">
    <property type="entry name" value="sigma70-ECF"/>
    <property type="match status" value="1"/>
</dbReference>
<dbReference type="RefSeq" id="WP_376921343.1">
    <property type="nucleotide sequence ID" value="NZ_JBHRSW010000047.1"/>
</dbReference>
<dbReference type="InterPro" id="IPR014284">
    <property type="entry name" value="RNA_pol_sigma-70_dom"/>
</dbReference>
<evidence type="ECO:0000256" key="1">
    <source>
        <dbReference type="ARBA" id="ARBA00010641"/>
    </source>
</evidence>
<feature type="domain" description="RNA polymerase sigma-70 region 2" evidence="5">
    <location>
        <begin position="11"/>
        <end position="78"/>
    </location>
</feature>
<dbReference type="InterPro" id="IPR036388">
    <property type="entry name" value="WH-like_DNA-bd_sf"/>
</dbReference>
<evidence type="ECO:0000256" key="2">
    <source>
        <dbReference type="ARBA" id="ARBA00023015"/>
    </source>
</evidence>
<comment type="similarity">
    <text evidence="1">Belongs to the sigma-70 factor family. ECF subfamily.</text>
</comment>
<reference evidence="7" key="1">
    <citation type="journal article" date="2019" name="Int. J. Syst. Evol. Microbiol.">
        <title>The Global Catalogue of Microorganisms (GCM) 10K type strain sequencing project: providing services to taxonomists for standard genome sequencing and annotation.</title>
        <authorList>
            <consortium name="The Broad Institute Genomics Platform"/>
            <consortium name="The Broad Institute Genome Sequencing Center for Infectious Disease"/>
            <person name="Wu L."/>
            <person name="Ma J."/>
        </authorList>
    </citation>
    <scope>NUCLEOTIDE SEQUENCE [LARGE SCALE GENOMIC DNA]</scope>
    <source>
        <strain evidence="7">KCTC 52473</strain>
    </source>
</reference>
<protein>
    <submittedName>
        <fullName evidence="6">Sigma-70 family RNA polymerase sigma factor</fullName>
    </submittedName>
</protein>
<dbReference type="InterPro" id="IPR007627">
    <property type="entry name" value="RNA_pol_sigma70_r2"/>
</dbReference>
<evidence type="ECO:0000256" key="3">
    <source>
        <dbReference type="ARBA" id="ARBA00023082"/>
    </source>
</evidence>
<dbReference type="Gene3D" id="1.10.10.10">
    <property type="entry name" value="Winged helix-like DNA-binding domain superfamily/Winged helix DNA-binding domain"/>
    <property type="match status" value="1"/>
</dbReference>